<dbReference type="AlphaFoldDB" id="A0A9D8KG95"/>
<proteinExistence type="predicted"/>
<organism evidence="1 2">
    <name type="scientific">Candidatus Zymogenus saltonus</name>
    <dbReference type="NCBI Taxonomy" id="2844893"/>
    <lineage>
        <taxon>Bacteria</taxon>
        <taxon>Deltaproteobacteria</taxon>
        <taxon>Candidatus Zymogenia</taxon>
        <taxon>Candidatus Zymogeniales</taxon>
        <taxon>Candidatus Zymogenaceae</taxon>
        <taxon>Candidatus Zymogenus</taxon>
    </lineage>
</organism>
<name>A0A9D8KG95_9DELT</name>
<accession>A0A9D8KG95</accession>
<dbReference type="Proteomes" id="UP000809273">
    <property type="component" value="Unassembled WGS sequence"/>
</dbReference>
<dbReference type="EMBL" id="JAFGIX010000054">
    <property type="protein sequence ID" value="MBN1573614.1"/>
    <property type="molecule type" value="Genomic_DNA"/>
</dbReference>
<reference evidence="1" key="1">
    <citation type="journal article" date="2021" name="Environ. Microbiol.">
        <title>Genomic characterization of three novel Desulfobacterota classes expand the metabolic and phylogenetic diversity of the phylum.</title>
        <authorList>
            <person name="Murphy C.L."/>
            <person name="Biggerstaff J."/>
            <person name="Eichhorn A."/>
            <person name="Ewing E."/>
            <person name="Shahan R."/>
            <person name="Soriano D."/>
            <person name="Stewart S."/>
            <person name="VanMol K."/>
            <person name="Walker R."/>
            <person name="Walters P."/>
            <person name="Elshahed M.S."/>
            <person name="Youssef N.H."/>
        </authorList>
    </citation>
    <scope>NUCLEOTIDE SEQUENCE</scope>
    <source>
        <strain evidence="1">Zod_Metabat.24</strain>
    </source>
</reference>
<gene>
    <name evidence="1" type="ORF">JW984_10505</name>
</gene>
<evidence type="ECO:0000313" key="2">
    <source>
        <dbReference type="Proteomes" id="UP000809273"/>
    </source>
</evidence>
<comment type="caution">
    <text evidence="1">The sequence shown here is derived from an EMBL/GenBank/DDBJ whole genome shotgun (WGS) entry which is preliminary data.</text>
</comment>
<sequence length="120" mass="13764">MGTVFQAKCECGFESEEIFAGGGMLNFTEYCGAPAICLKCRKLFVKNYLKDNPKCSYCKRPVIFYDDPSVHAPIDSSEEDNVIFDWRLEDDNFFELPDTMYLCPKCGKMTMEFISIGCWD</sequence>
<evidence type="ECO:0000313" key="1">
    <source>
        <dbReference type="EMBL" id="MBN1573614.1"/>
    </source>
</evidence>
<reference evidence="1" key="2">
    <citation type="submission" date="2021-01" db="EMBL/GenBank/DDBJ databases">
        <authorList>
            <person name="Hahn C.R."/>
            <person name="Youssef N.H."/>
            <person name="Elshahed M."/>
        </authorList>
    </citation>
    <scope>NUCLEOTIDE SEQUENCE</scope>
    <source>
        <strain evidence="1">Zod_Metabat.24</strain>
    </source>
</reference>
<protein>
    <submittedName>
        <fullName evidence="1">Uncharacterized protein</fullName>
    </submittedName>
</protein>